<dbReference type="RefSeq" id="WP_258855535.1">
    <property type="nucleotide sequence ID" value="NZ_JANUGV010000001.1"/>
</dbReference>
<gene>
    <name evidence="3" type="ORF">NX773_06690</name>
</gene>
<proteinExistence type="predicted"/>
<feature type="domain" description="DUF6677" evidence="2">
    <location>
        <begin position="8"/>
        <end position="37"/>
    </location>
</feature>
<keyword evidence="4" id="KW-1185">Reference proteome</keyword>
<feature type="transmembrane region" description="Helical" evidence="1">
    <location>
        <begin position="29"/>
        <end position="46"/>
    </location>
</feature>
<protein>
    <recommendedName>
        <fullName evidence="2">DUF6677 domain-containing protein</fullName>
    </recommendedName>
</protein>
<keyword evidence="1" id="KW-0472">Membrane</keyword>
<dbReference type="EMBL" id="JANUGV010000001">
    <property type="protein sequence ID" value="MCS0607847.1"/>
    <property type="molecule type" value="Genomic_DNA"/>
</dbReference>
<keyword evidence="1" id="KW-1133">Transmembrane helix</keyword>
<dbReference type="InterPro" id="IPR046499">
    <property type="entry name" value="DUF6677"/>
</dbReference>
<evidence type="ECO:0000313" key="3">
    <source>
        <dbReference type="EMBL" id="MCS0607847.1"/>
    </source>
</evidence>
<name>A0ABT2BH56_9BURK</name>
<dbReference type="Pfam" id="PF20382">
    <property type="entry name" value="DUF6677"/>
    <property type="match status" value="1"/>
</dbReference>
<evidence type="ECO:0000313" key="4">
    <source>
        <dbReference type="Proteomes" id="UP001205861"/>
    </source>
</evidence>
<reference evidence="3 4" key="1">
    <citation type="submission" date="2022-08" db="EMBL/GenBank/DDBJ databases">
        <title>Reclassification of Massilia species as members of the genera Telluria, Duganella, Pseudoduganella, Mokoshia gen. nov. and Zemynaea gen. nov. using orthogonal and non-orthogonal genome-based approaches.</title>
        <authorList>
            <person name="Bowman J.P."/>
        </authorList>
    </citation>
    <scope>NUCLEOTIDE SEQUENCE [LARGE SCALE GENOMIC DNA]</scope>
    <source>
        <strain evidence="3 4">JCM 31607</strain>
    </source>
</reference>
<evidence type="ECO:0000256" key="1">
    <source>
        <dbReference type="SAM" id="Phobius"/>
    </source>
</evidence>
<feature type="transmembrane region" description="Helical" evidence="1">
    <location>
        <begin position="82"/>
        <end position="106"/>
    </location>
</feature>
<comment type="caution">
    <text evidence="3">The sequence shown here is derived from an EMBL/GenBank/DDBJ whole genome shotgun (WGS) entry which is preliminary data.</text>
</comment>
<sequence>MNRALVAALLSAFVFPGAGHLYLRRPRRAGLFVVPALLAAAVYVGDITTQASRMVDQILAGTLAPDPAAIAARLHAQDGGSPLLTVAGVVLVACWIGSIVDAFVVARQGAPRKEQDNRAPRRD</sequence>
<organism evidence="3 4">
    <name type="scientific">Massilia solisilvae</name>
    <dbReference type="NCBI Taxonomy" id="1811225"/>
    <lineage>
        <taxon>Bacteria</taxon>
        <taxon>Pseudomonadati</taxon>
        <taxon>Pseudomonadota</taxon>
        <taxon>Betaproteobacteria</taxon>
        <taxon>Burkholderiales</taxon>
        <taxon>Oxalobacteraceae</taxon>
        <taxon>Telluria group</taxon>
        <taxon>Massilia</taxon>
    </lineage>
</organism>
<accession>A0ABT2BH56</accession>
<evidence type="ECO:0000259" key="2">
    <source>
        <dbReference type="Pfam" id="PF20382"/>
    </source>
</evidence>
<dbReference type="Proteomes" id="UP001205861">
    <property type="component" value="Unassembled WGS sequence"/>
</dbReference>
<keyword evidence="1" id="KW-0812">Transmembrane</keyword>